<evidence type="ECO:0000256" key="2">
    <source>
        <dbReference type="ARBA" id="ARBA00010962"/>
    </source>
</evidence>
<reference evidence="12" key="1">
    <citation type="submission" date="2021-01" db="EMBL/GenBank/DDBJ databases">
        <authorList>
            <person name="Corre E."/>
            <person name="Pelletier E."/>
            <person name="Niang G."/>
            <person name="Scheremetjew M."/>
            <person name="Finn R."/>
            <person name="Kale V."/>
            <person name="Holt S."/>
            <person name="Cochrane G."/>
            <person name="Meng A."/>
            <person name="Brown T."/>
            <person name="Cohen L."/>
        </authorList>
    </citation>
    <scope>NUCLEOTIDE SEQUENCE</scope>
    <source>
        <strain evidence="12">B650</strain>
    </source>
</reference>
<protein>
    <recommendedName>
        <fullName evidence="11">GH16 domain-containing protein</fullName>
    </recommendedName>
</protein>
<evidence type="ECO:0000313" key="12">
    <source>
        <dbReference type="EMBL" id="CAD9563235.1"/>
    </source>
</evidence>
<evidence type="ECO:0000256" key="5">
    <source>
        <dbReference type="ARBA" id="ARBA00022989"/>
    </source>
</evidence>
<dbReference type="InterPro" id="IPR013320">
    <property type="entry name" value="ConA-like_dom_sf"/>
</dbReference>
<dbReference type="EMBL" id="HBGY01006333">
    <property type="protein sequence ID" value="CAD9563235.1"/>
    <property type="molecule type" value="Transcribed_RNA"/>
</dbReference>
<feature type="transmembrane region" description="Helical" evidence="10">
    <location>
        <begin position="226"/>
        <end position="245"/>
    </location>
</feature>
<accession>A0A7S2NX40</accession>
<evidence type="ECO:0000256" key="9">
    <source>
        <dbReference type="ARBA" id="ARBA00023316"/>
    </source>
</evidence>
<dbReference type="PANTHER" id="PTHR31361">
    <property type="entry name" value="BETA-GLUCAN SYNTHESIS-ASSOCIATED PROTEIN KRE6-RELATED"/>
    <property type="match status" value="1"/>
</dbReference>
<keyword evidence="8" id="KW-0325">Glycoprotein</keyword>
<name>A0A7S2NX40_9STRA</name>
<dbReference type="SUPFAM" id="SSF49899">
    <property type="entry name" value="Concanavalin A-like lectins/glucanases"/>
    <property type="match status" value="1"/>
</dbReference>
<dbReference type="PROSITE" id="PS51762">
    <property type="entry name" value="GH16_2"/>
    <property type="match status" value="1"/>
</dbReference>
<dbReference type="InterPro" id="IPR005629">
    <property type="entry name" value="Skn1/Kre6/Sbg1"/>
</dbReference>
<keyword evidence="6 10" id="KW-0472">Membrane</keyword>
<dbReference type="InterPro" id="IPR000757">
    <property type="entry name" value="Beta-glucanase-like"/>
</dbReference>
<keyword evidence="5 10" id="KW-1133">Transmembrane helix</keyword>
<dbReference type="PANTHER" id="PTHR31361:SF1">
    <property type="entry name" value="BETA-GLUCAN SYNTHESIS-ASSOCIATED PROTEIN KRE6-RELATED"/>
    <property type="match status" value="1"/>
</dbReference>
<dbReference type="GO" id="GO:0005886">
    <property type="term" value="C:plasma membrane"/>
    <property type="evidence" value="ECO:0007669"/>
    <property type="project" value="TreeGrafter"/>
</dbReference>
<comment type="subcellular location">
    <subcellularLocation>
        <location evidence="1">Membrane</location>
        <topology evidence="1">Single-pass type II membrane protein</topology>
    </subcellularLocation>
</comment>
<evidence type="ECO:0000256" key="7">
    <source>
        <dbReference type="ARBA" id="ARBA00023157"/>
    </source>
</evidence>
<dbReference type="GO" id="GO:0071555">
    <property type="term" value="P:cell wall organization"/>
    <property type="evidence" value="ECO:0007669"/>
    <property type="project" value="UniProtKB-KW"/>
</dbReference>
<sequence>MHINHSHYDEFHTYRVEWEPSDELGNGGHIKWFADNELVYGIGADVLKKTSALIPNEPMYMILNTAISDSWGFPIPCPDGCSCECYECGNPDCECALPSNFCNNLPAYFEVDYVRVYQAIDDPNHVLGCSTKERPTSTFIEGHKERYKIKGRSEPLLPVKDGAGICSKDADCGGEGKGSCSDVFTCTCETNYTGPFCLAHDAFYDNPYIPETTPFEVMRMILPNPLVKVFLILAGAFVLVVWFNARNSQKSLGYTAVGEAEDVLLSDFQNSGVLPFPQLKSHP</sequence>
<keyword evidence="4" id="KW-0735">Signal-anchor</keyword>
<dbReference type="GO" id="GO:0005789">
    <property type="term" value="C:endoplasmic reticulum membrane"/>
    <property type="evidence" value="ECO:0007669"/>
    <property type="project" value="TreeGrafter"/>
</dbReference>
<evidence type="ECO:0000256" key="4">
    <source>
        <dbReference type="ARBA" id="ARBA00022968"/>
    </source>
</evidence>
<gene>
    <name evidence="12" type="ORF">LDAN0321_LOCUS3895</name>
</gene>
<proteinExistence type="inferred from homology"/>
<evidence type="ECO:0000256" key="10">
    <source>
        <dbReference type="SAM" id="Phobius"/>
    </source>
</evidence>
<evidence type="ECO:0000259" key="11">
    <source>
        <dbReference type="PROSITE" id="PS51762"/>
    </source>
</evidence>
<dbReference type="GO" id="GO:0015926">
    <property type="term" value="F:glucosidase activity"/>
    <property type="evidence" value="ECO:0007669"/>
    <property type="project" value="TreeGrafter"/>
</dbReference>
<organism evidence="12">
    <name type="scientific">Leptocylindrus danicus</name>
    <dbReference type="NCBI Taxonomy" id="163516"/>
    <lineage>
        <taxon>Eukaryota</taxon>
        <taxon>Sar</taxon>
        <taxon>Stramenopiles</taxon>
        <taxon>Ochrophyta</taxon>
        <taxon>Bacillariophyta</taxon>
        <taxon>Coscinodiscophyceae</taxon>
        <taxon>Chaetocerotophycidae</taxon>
        <taxon>Leptocylindrales</taxon>
        <taxon>Leptocylindraceae</taxon>
        <taxon>Leptocylindrus</taxon>
    </lineage>
</organism>
<keyword evidence="7" id="KW-1015">Disulfide bond</keyword>
<feature type="domain" description="GH16" evidence="11">
    <location>
        <begin position="1"/>
        <end position="122"/>
    </location>
</feature>
<keyword evidence="3 10" id="KW-0812">Transmembrane</keyword>
<evidence type="ECO:0000256" key="1">
    <source>
        <dbReference type="ARBA" id="ARBA00004606"/>
    </source>
</evidence>
<comment type="similarity">
    <text evidence="2">Belongs to the SKN1/KRE6 family.</text>
</comment>
<dbReference type="GO" id="GO:0006078">
    <property type="term" value="P:(1-&gt;6)-beta-D-glucan biosynthetic process"/>
    <property type="evidence" value="ECO:0007669"/>
    <property type="project" value="TreeGrafter"/>
</dbReference>
<dbReference type="AlphaFoldDB" id="A0A7S2NX40"/>
<dbReference type="PROSITE" id="PS00022">
    <property type="entry name" value="EGF_1"/>
    <property type="match status" value="1"/>
</dbReference>
<evidence type="ECO:0000256" key="6">
    <source>
        <dbReference type="ARBA" id="ARBA00023136"/>
    </source>
</evidence>
<evidence type="ECO:0000256" key="3">
    <source>
        <dbReference type="ARBA" id="ARBA00022692"/>
    </source>
</evidence>
<dbReference type="Gene3D" id="2.60.120.200">
    <property type="match status" value="1"/>
</dbReference>
<keyword evidence="9" id="KW-0961">Cell wall biogenesis/degradation</keyword>
<evidence type="ECO:0000256" key="8">
    <source>
        <dbReference type="ARBA" id="ARBA00023180"/>
    </source>
</evidence>
<dbReference type="InterPro" id="IPR000742">
    <property type="entry name" value="EGF"/>
</dbReference>